<dbReference type="EMBL" id="WNUR01001284">
    <property type="protein sequence ID" value="MDZ7543528.1"/>
    <property type="molecule type" value="Genomic_DNA"/>
</dbReference>
<feature type="non-terminal residue" evidence="1">
    <location>
        <position position="22"/>
    </location>
</feature>
<accession>A0AAW9KGP2</accession>
<organism evidence="1 2">
    <name type="scientific">Clostridium perfringens</name>
    <dbReference type="NCBI Taxonomy" id="1502"/>
    <lineage>
        <taxon>Bacteria</taxon>
        <taxon>Bacillati</taxon>
        <taxon>Bacillota</taxon>
        <taxon>Clostridia</taxon>
        <taxon>Eubacteriales</taxon>
        <taxon>Clostridiaceae</taxon>
        <taxon>Clostridium</taxon>
    </lineage>
</organism>
<gene>
    <name evidence="1" type="ORF">GNF83_20620</name>
</gene>
<reference evidence="1" key="1">
    <citation type="submission" date="2019-11" db="EMBL/GenBank/DDBJ databases">
        <title>Characterization of Clostridium perfringens isolates from swine manure treated agricultural soils.</title>
        <authorList>
            <person name="Wushke S.T."/>
        </authorList>
    </citation>
    <scope>NUCLEOTIDE SEQUENCE</scope>
    <source>
        <strain evidence="1">X62</strain>
    </source>
</reference>
<proteinExistence type="predicted"/>
<dbReference type="AlphaFoldDB" id="A0AAW9KGP2"/>
<name>A0AAW9KGP2_CLOPF</name>
<dbReference type="Proteomes" id="UP001288944">
    <property type="component" value="Unassembled WGS sequence"/>
</dbReference>
<sequence length="22" mass="2462">MNKICVLGSMNMDLVLKVKDIP</sequence>
<protein>
    <submittedName>
        <fullName evidence="1">Ribokinase</fullName>
    </submittedName>
</protein>
<evidence type="ECO:0000313" key="2">
    <source>
        <dbReference type="Proteomes" id="UP001288944"/>
    </source>
</evidence>
<evidence type="ECO:0000313" key="1">
    <source>
        <dbReference type="EMBL" id="MDZ7543528.1"/>
    </source>
</evidence>
<comment type="caution">
    <text evidence="1">The sequence shown here is derived from an EMBL/GenBank/DDBJ whole genome shotgun (WGS) entry which is preliminary data.</text>
</comment>